<evidence type="ECO:0000256" key="6">
    <source>
        <dbReference type="ARBA" id="ARBA00022568"/>
    </source>
</evidence>
<dbReference type="STRING" id="6573.A0A210QG44"/>
<keyword evidence="8" id="KW-0732">Signal</keyword>
<proteinExistence type="inferred from homology"/>
<feature type="transmembrane region" description="Helical" evidence="18">
    <location>
        <begin position="178"/>
        <end position="204"/>
    </location>
</feature>
<evidence type="ECO:0000313" key="20">
    <source>
        <dbReference type="EMBL" id="OWF47714.1"/>
    </source>
</evidence>
<feature type="transmembrane region" description="Helical" evidence="18">
    <location>
        <begin position="445"/>
        <end position="463"/>
    </location>
</feature>
<protein>
    <submittedName>
        <fullName evidence="20">Sodium/potassium/calcium exchanger 5</fullName>
    </submittedName>
</protein>
<dbReference type="EMBL" id="NEDP02003819">
    <property type="protein sequence ID" value="OWF47714.1"/>
    <property type="molecule type" value="Genomic_DNA"/>
</dbReference>
<evidence type="ECO:0000256" key="8">
    <source>
        <dbReference type="ARBA" id="ARBA00022729"/>
    </source>
</evidence>
<feature type="transmembrane region" description="Helical" evidence="18">
    <location>
        <begin position="483"/>
        <end position="502"/>
    </location>
</feature>
<evidence type="ECO:0000256" key="14">
    <source>
        <dbReference type="ARBA" id="ARBA00023065"/>
    </source>
</evidence>
<dbReference type="InterPro" id="IPR004837">
    <property type="entry name" value="NaCa_Exmemb"/>
</dbReference>
<dbReference type="GO" id="GO:0006874">
    <property type="term" value="P:intracellular calcium ion homeostasis"/>
    <property type="evidence" value="ECO:0007669"/>
    <property type="project" value="TreeGrafter"/>
</dbReference>
<evidence type="ECO:0000256" key="5">
    <source>
        <dbReference type="ARBA" id="ARBA00022538"/>
    </source>
</evidence>
<keyword evidence="11" id="KW-0630">Potassium</keyword>
<dbReference type="FunFam" id="1.20.1420.30:FF:000004">
    <property type="entry name" value="Sodium/potassium/calcium exchanger 2 isoform 1"/>
    <property type="match status" value="1"/>
</dbReference>
<feature type="transmembrane region" description="Helical" evidence="18">
    <location>
        <begin position="375"/>
        <end position="399"/>
    </location>
</feature>
<reference evidence="20 21" key="1">
    <citation type="journal article" date="2017" name="Nat. Ecol. Evol.">
        <title>Scallop genome provides insights into evolution of bilaterian karyotype and development.</title>
        <authorList>
            <person name="Wang S."/>
            <person name="Zhang J."/>
            <person name="Jiao W."/>
            <person name="Li J."/>
            <person name="Xun X."/>
            <person name="Sun Y."/>
            <person name="Guo X."/>
            <person name="Huan P."/>
            <person name="Dong B."/>
            <person name="Zhang L."/>
            <person name="Hu X."/>
            <person name="Sun X."/>
            <person name="Wang J."/>
            <person name="Zhao C."/>
            <person name="Wang Y."/>
            <person name="Wang D."/>
            <person name="Huang X."/>
            <person name="Wang R."/>
            <person name="Lv J."/>
            <person name="Li Y."/>
            <person name="Zhang Z."/>
            <person name="Liu B."/>
            <person name="Lu W."/>
            <person name="Hui Y."/>
            <person name="Liang J."/>
            <person name="Zhou Z."/>
            <person name="Hou R."/>
            <person name="Li X."/>
            <person name="Liu Y."/>
            <person name="Li H."/>
            <person name="Ning X."/>
            <person name="Lin Y."/>
            <person name="Zhao L."/>
            <person name="Xing Q."/>
            <person name="Dou J."/>
            <person name="Li Y."/>
            <person name="Mao J."/>
            <person name="Guo H."/>
            <person name="Dou H."/>
            <person name="Li T."/>
            <person name="Mu C."/>
            <person name="Jiang W."/>
            <person name="Fu Q."/>
            <person name="Fu X."/>
            <person name="Miao Y."/>
            <person name="Liu J."/>
            <person name="Yu Q."/>
            <person name="Li R."/>
            <person name="Liao H."/>
            <person name="Li X."/>
            <person name="Kong Y."/>
            <person name="Jiang Z."/>
            <person name="Chourrout D."/>
            <person name="Li R."/>
            <person name="Bao Z."/>
        </authorList>
    </citation>
    <scope>NUCLEOTIDE SEQUENCE [LARGE SCALE GENOMIC DNA]</scope>
    <source>
        <strain evidence="20 21">PY_sf001</strain>
    </source>
</reference>
<keyword evidence="3" id="KW-0813">Transport</keyword>
<evidence type="ECO:0000256" key="9">
    <source>
        <dbReference type="ARBA" id="ARBA00022837"/>
    </source>
</evidence>
<evidence type="ECO:0000259" key="19">
    <source>
        <dbReference type="Pfam" id="PF01699"/>
    </source>
</evidence>
<feature type="region of interest" description="Disordered" evidence="17">
    <location>
        <begin position="296"/>
        <end position="327"/>
    </location>
</feature>
<dbReference type="PANTHER" id="PTHR10846:SF73">
    <property type="entry name" value="SODIUM_CALCIUM EXCHANGER MEMBRANE REGION DOMAIN-CONTAINING PROTEIN"/>
    <property type="match status" value="1"/>
</dbReference>
<keyword evidence="12 18" id="KW-1133">Transmembrane helix</keyword>
<feature type="compositionally biased region" description="Basic and acidic residues" evidence="17">
    <location>
        <begin position="65"/>
        <end position="82"/>
    </location>
</feature>
<dbReference type="InterPro" id="IPR044880">
    <property type="entry name" value="NCX_ion-bd_dom_sf"/>
</dbReference>
<feature type="transmembrane region" description="Helical" evidence="18">
    <location>
        <begin position="509"/>
        <end position="530"/>
    </location>
</feature>
<keyword evidence="14" id="KW-0406">Ion transport</keyword>
<evidence type="ECO:0000256" key="17">
    <source>
        <dbReference type="SAM" id="MobiDB-lite"/>
    </source>
</evidence>
<accession>A0A210QG44</accession>
<evidence type="ECO:0000256" key="3">
    <source>
        <dbReference type="ARBA" id="ARBA00022448"/>
    </source>
</evidence>
<evidence type="ECO:0000256" key="16">
    <source>
        <dbReference type="ARBA" id="ARBA00023201"/>
    </source>
</evidence>
<dbReference type="FunFam" id="1.20.1420.30:FF:000009">
    <property type="entry name" value="sodium/potassium/calcium exchanger 5 isoform X2"/>
    <property type="match status" value="1"/>
</dbReference>
<feature type="compositionally biased region" description="Basic and acidic residues" evidence="17">
    <location>
        <begin position="296"/>
        <end position="309"/>
    </location>
</feature>
<feature type="transmembrane region" description="Helical" evidence="18">
    <location>
        <begin position="29"/>
        <end position="48"/>
    </location>
</feature>
<dbReference type="GO" id="GO:0005886">
    <property type="term" value="C:plasma membrane"/>
    <property type="evidence" value="ECO:0007669"/>
    <property type="project" value="TreeGrafter"/>
</dbReference>
<comment type="similarity">
    <text evidence="2">Belongs to the Ca(2+):cation antiporter (CaCA) (TC 2.A.19) family. SLC24A subfamily.</text>
</comment>
<evidence type="ECO:0000256" key="11">
    <source>
        <dbReference type="ARBA" id="ARBA00022958"/>
    </source>
</evidence>
<evidence type="ECO:0000256" key="7">
    <source>
        <dbReference type="ARBA" id="ARBA00022692"/>
    </source>
</evidence>
<evidence type="ECO:0000256" key="10">
    <source>
        <dbReference type="ARBA" id="ARBA00022847"/>
    </source>
</evidence>
<dbReference type="GO" id="GO:0015293">
    <property type="term" value="F:symporter activity"/>
    <property type="evidence" value="ECO:0007669"/>
    <property type="project" value="UniProtKB-KW"/>
</dbReference>
<keyword evidence="9" id="KW-0106">Calcium</keyword>
<keyword evidence="13" id="KW-0915">Sodium</keyword>
<keyword evidence="4" id="KW-0050">Antiport</keyword>
<dbReference type="OrthoDB" id="2127281at2759"/>
<dbReference type="Gene3D" id="1.20.1420.30">
    <property type="entry name" value="NCX, central ion-binding region"/>
    <property type="match status" value="2"/>
</dbReference>
<feature type="transmembrane region" description="Helical" evidence="18">
    <location>
        <begin position="211"/>
        <end position="230"/>
    </location>
</feature>
<evidence type="ECO:0000313" key="21">
    <source>
        <dbReference type="Proteomes" id="UP000242188"/>
    </source>
</evidence>
<dbReference type="GO" id="GO:0005262">
    <property type="term" value="F:calcium channel activity"/>
    <property type="evidence" value="ECO:0007669"/>
    <property type="project" value="TreeGrafter"/>
</dbReference>
<feature type="domain" description="Sodium/calcium exchanger membrane region" evidence="19">
    <location>
        <begin position="377"/>
        <end position="525"/>
    </location>
</feature>
<sequence>MDIDLDEKTPTRCRSKKYMFYKARRKRKWQVLGLLLMAYVGFLALALVRKAVYYGESSMPSQLSEPERYKRDLTEENDENKTDSCIPRSVEEFPGNFMSLEDTQDGGFLIHILFVVYIFGAIAIVCDDYFVASLEIICDELQLSEDVAGATFMAAGSSAPELCTSLIGVFIAESDVGVGTIVGSAVFNILFIIGVCAIFAGMVVELTWWPMFRDCLFYLFSVIALVVVIHDNRVHWYEGLILFLMYLVYILVMYFNKTIHAFAERIRADFKSGNLTYDADNNRQGLLEAQKVLDSEKSTGNDEKARNQTDAETTFTNSNTESSQTVAEEDKYESPWVIPDTLVARSFWIAMLPMKVLFYVTVPDCRKPWGHWRKLYPLTFMMSIVWLVGLSYVMVWMVAIAGDALEIPDTVMGLTLLAAGTSVPDCLASLFVARDGYGDMAISNSIGSNVFDVLVCLGIPWLIRSAAIDDGEPIMITSDGLTYSALTLLSTVFFIGIAVILAKWKLGRTFGVVCLIAYVVVIALSCLYELNVFGTFNSPTCPRT</sequence>
<feature type="region of interest" description="Disordered" evidence="17">
    <location>
        <begin position="60"/>
        <end position="85"/>
    </location>
</feature>
<name>A0A210QG44_MIZYE</name>
<dbReference type="AlphaFoldDB" id="A0A210QG44"/>
<evidence type="ECO:0000256" key="1">
    <source>
        <dbReference type="ARBA" id="ARBA00004141"/>
    </source>
</evidence>
<feature type="transmembrane region" description="Helical" evidence="18">
    <location>
        <begin position="108"/>
        <end position="126"/>
    </location>
</feature>
<feature type="transmembrane region" description="Helical" evidence="18">
    <location>
        <begin position="411"/>
        <end position="433"/>
    </location>
</feature>
<dbReference type="Proteomes" id="UP000242188">
    <property type="component" value="Unassembled WGS sequence"/>
</dbReference>
<dbReference type="NCBIfam" id="TIGR00367">
    <property type="entry name" value="calcium/sodium antiporter"/>
    <property type="match status" value="1"/>
</dbReference>
<organism evidence="20 21">
    <name type="scientific">Mizuhopecten yessoensis</name>
    <name type="common">Japanese scallop</name>
    <name type="synonym">Patinopecten yessoensis</name>
    <dbReference type="NCBI Taxonomy" id="6573"/>
    <lineage>
        <taxon>Eukaryota</taxon>
        <taxon>Metazoa</taxon>
        <taxon>Spiralia</taxon>
        <taxon>Lophotrochozoa</taxon>
        <taxon>Mollusca</taxon>
        <taxon>Bivalvia</taxon>
        <taxon>Autobranchia</taxon>
        <taxon>Pteriomorphia</taxon>
        <taxon>Pectinida</taxon>
        <taxon>Pectinoidea</taxon>
        <taxon>Pectinidae</taxon>
        <taxon>Mizuhopecten</taxon>
    </lineage>
</organism>
<feature type="domain" description="Sodium/calcium exchanger membrane region" evidence="19">
    <location>
        <begin position="112"/>
        <end position="254"/>
    </location>
</feature>
<dbReference type="GO" id="GO:0008273">
    <property type="term" value="F:calcium, potassium:sodium antiporter activity"/>
    <property type="evidence" value="ECO:0007669"/>
    <property type="project" value="TreeGrafter"/>
</dbReference>
<evidence type="ECO:0000256" key="15">
    <source>
        <dbReference type="ARBA" id="ARBA00023136"/>
    </source>
</evidence>
<keyword evidence="7 18" id="KW-0812">Transmembrane</keyword>
<evidence type="ECO:0000256" key="12">
    <source>
        <dbReference type="ARBA" id="ARBA00022989"/>
    </source>
</evidence>
<feature type="transmembrane region" description="Helical" evidence="18">
    <location>
        <begin position="236"/>
        <end position="255"/>
    </location>
</feature>
<keyword evidence="5" id="KW-0633">Potassium transport</keyword>
<keyword evidence="21" id="KW-1185">Reference proteome</keyword>
<evidence type="ECO:0000256" key="4">
    <source>
        <dbReference type="ARBA" id="ARBA00022449"/>
    </source>
</evidence>
<evidence type="ECO:0000256" key="2">
    <source>
        <dbReference type="ARBA" id="ARBA00005364"/>
    </source>
</evidence>
<keyword evidence="10" id="KW-0769">Symport</keyword>
<keyword evidence="16" id="KW-0739">Sodium transport</keyword>
<comment type="caution">
    <text evidence="20">The sequence shown here is derived from an EMBL/GenBank/DDBJ whole genome shotgun (WGS) entry which is preliminary data.</text>
</comment>
<comment type="subcellular location">
    <subcellularLocation>
        <location evidence="1">Membrane</location>
        <topology evidence="1">Multi-pass membrane protein</topology>
    </subcellularLocation>
</comment>
<evidence type="ECO:0000256" key="18">
    <source>
        <dbReference type="SAM" id="Phobius"/>
    </source>
</evidence>
<dbReference type="Pfam" id="PF01699">
    <property type="entry name" value="Na_Ca_ex"/>
    <property type="match status" value="2"/>
</dbReference>
<feature type="compositionally biased region" description="Low complexity" evidence="17">
    <location>
        <begin position="312"/>
        <end position="325"/>
    </location>
</feature>
<evidence type="ECO:0000256" key="13">
    <source>
        <dbReference type="ARBA" id="ARBA00023053"/>
    </source>
</evidence>
<keyword evidence="15 18" id="KW-0472">Membrane</keyword>
<keyword evidence="6" id="KW-0109">Calcium transport</keyword>
<dbReference type="InterPro" id="IPR004481">
    <property type="entry name" value="K/Na/Ca-exchanger"/>
</dbReference>
<dbReference type="PANTHER" id="PTHR10846">
    <property type="entry name" value="SODIUM/POTASSIUM/CALCIUM EXCHANGER"/>
    <property type="match status" value="1"/>
</dbReference>
<gene>
    <name evidence="20" type="ORF">KP79_PYT19355</name>
</gene>